<evidence type="ECO:0000313" key="2">
    <source>
        <dbReference type="Proteomes" id="UP000682782"/>
    </source>
</evidence>
<reference evidence="1" key="1">
    <citation type="submission" date="2021-01" db="EMBL/GenBank/DDBJ databases">
        <title>Complete genome sequence of Clostridiales bacterium R-7.</title>
        <authorList>
            <person name="Mahoney-Kurpe S.C."/>
            <person name="Palevich N."/>
            <person name="Koike S."/>
            <person name="Moon C.D."/>
            <person name="Attwood G.T."/>
        </authorList>
    </citation>
    <scope>NUCLEOTIDE SEQUENCE</scope>
    <source>
        <strain evidence="1">R-7</strain>
    </source>
</reference>
<protein>
    <submittedName>
        <fullName evidence="1">ABC transporter substrate-binding protein</fullName>
    </submittedName>
</protein>
<gene>
    <name evidence="1" type="ORF">JYE49_00920</name>
</gene>
<keyword evidence="2" id="KW-1185">Reference proteome</keyword>
<proteinExistence type="predicted"/>
<sequence>MKKLVALLLALTVLAMASMAMAEGKVMLYSSMQEAQLQAIEQAFEAKYPDVDMEYYYAGGGKLVTKMTTEAQDNGQIASDLVWLGDPSDYEAFKANGWLQPYVSPETDHIAKEYMDPDGYYTAGRLVTMGVAWNIGLVDEADAPQTWNDFLDPKWQGQIIMTDPSQASTTKYWMAAMMQNPKYGEDYFKALKANGVELESGTTATHNRVADASYEVGICLDYVSANLIAEGSPMAFHYTTEDVITMTSPIAMIKGCANEDNAKLLMDFILSKEGQEVLVANNLVSVRDDVEMQVDTSAIAAINMEVDYNDLGANLQTYLDNFNKIFDK</sequence>
<accession>A0AC61MX84</accession>
<dbReference type="EMBL" id="CP068393">
    <property type="protein sequence ID" value="QUC67307.1"/>
    <property type="molecule type" value="Genomic_DNA"/>
</dbReference>
<evidence type="ECO:0000313" key="1">
    <source>
        <dbReference type="EMBL" id="QUC67307.1"/>
    </source>
</evidence>
<dbReference type="Proteomes" id="UP000682782">
    <property type="component" value="Chromosome"/>
</dbReference>
<name>A0AC61MX84_9FIRM</name>
<organism evidence="1 2">
    <name type="scientific">Aristaeella hokkaidonensis</name>
    <dbReference type="NCBI Taxonomy" id="3046382"/>
    <lineage>
        <taxon>Bacteria</taxon>
        <taxon>Bacillati</taxon>
        <taxon>Bacillota</taxon>
        <taxon>Clostridia</taxon>
        <taxon>Eubacteriales</taxon>
        <taxon>Aristaeellaceae</taxon>
        <taxon>Aristaeella</taxon>
    </lineage>
</organism>